<comment type="caution">
    <text evidence="2">The sequence shown here is derived from an EMBL/GenBank/DDBJ whole genome shotgun (WGS) entry which is preliminary data.</text>
</comment>
<feature type="compositionally biased region" description="Basic residues" evidence="1">
    <location>
        <begin position="1"/>
        <end position="15"/>
    </location>
</feature>
<evidence type="ECO:0000256" key="1">
    <source>
        <dbReference type="SAM" id="MobiDB-lite"/>
    </source>
</evidence>
<dbReference type="Proteomes" id="UP001187192">
    <property type="component" value="Unassembled WGS sequence"/>
</dbReference>
<sequence>MDVSRIRKSSRKGRRMLWMPASSRSQVSERRRPPAAALSTNHPATAYQLVFSGTHPGFASGAIVVEGARRLARRSGLTAATEVRPVLDLDDRENPSLSSAAPPKHLPNSFKSRVFFGHLRDGMGGRRSRMLAPSSLWPRRVRSGSHHHRYSCSVFMESRRQ</sequence>
<reference evidence="2" key="1">
    <citation type="submission" date="2023-07" db="EMBL/GenBank/DDBJ databases">
        <title>draft genome sequence of fig (Ficus carica).</title>
        <authorList>
            <person name="Takahashi T."/>
            <person name="Nishimura K."/>
        </authorList>
    </citation>
    <scope>NUCLEOTIDE SEQUENCE</scope>
</reference>
<dbReference type="EMBL" id="BTGU01000118">
    <property type="protein sequence ID" value="GMN61835.1"/>
    <property type="molecule type" value="Genomic_DNA"/>
</dbReference>
<evidence type="ECO:0000313" key="2">
    <source>
        <dbReference type="EMBL" id="GMN61835.1"/>
    </source>
</evidence>
<dbReference type="AlphaFoldDB" id="A0AA88J4F8"/>
<keyword evidence="3" id="KW-1185">Reference proteome</keyword>
<gene>
    <name evidence="2" type="ORF">TIFTF001_030921</name>
</gene>
<evidence type="ECO:0000313" key="3">
    <source>
        <dbReference type="Proteomes" id="UP001187192"/>
    </source>
</evidence>
<organism evidence="2 3">
    <name type="scientific">Ficus carica</name>
    <name type="common">Common fig</name>
    <dbReference type="NCBI Taxonomy" id="3494"/>
    <lineage>
        <taxon>Eukaryota</taxon>
        <taxon>Viridiplantae</taxon>
        <taxon>Streptophyta</taxon>
        <taxon>Embryophyta</taxon>
        <taxon>Tracheophyta</taxon>
        <taxon>Spermatophyta</taxon>
        <taxon>Magnoliopsida</taxon>
        <taxon>eudicotyledons</taxon>
        <taxon>Gunneridae</taxon>
        <taxon>Pentapetalae</taxon>
        <taxon>rosids</taxon>
        <taxon>fabids</taxon>
        <taxon>Rosales</taxon>
        <taxon>Moraceae</taxon>
        <taxon>Ficeae</taxon>
        <taxon>Ficus</taxon>
    </lineage>
</organism>
<accession>A0AA88J4F8</accession>
<name>A0AA88J4F8_FICCA</name>
<protein>
    <submittedName>
        <fullName evidence="2">Uncharacterized protein</fullName>
    </submittedName>
</protein>
<proteinExistence type="predicted"/>
<feature type="region of interest" description="Disordered" evidence="1">
    <location>
        <begin position="1"/>
        <end position="38"/>
    </location>
</feature>